<feature type="compositionally biased region" description="Basic residues" evidence="1">
    <location>
        <begin position="98"/>
        <end position="109"/>
    </location>
</feature>
<keyword evidence="4" id="KW-1185">Reference proteome</keyword>
<dbReference type="EMBL" id="DS469743">
    <property type="protein sequence ID" value="EDO34099.1"/>
    <property type="molecule type" value="Genomic_DNA"/>
</dbReference>
<evidence type="ECO:0000256" key="1">
    <source>
        <dbReference type="SAM" id="MobiDB-lite"/>
    </source>
</evidence>
<dbReference type="InParanoid" id="A7SQB5"/>
<organism evidence="3 4">
    <name type="scientific">Nematostella vectensis</name>
    <name type="common">Starlet sea anemone</name>
    <dbReference type="NCBI Taxonomy" id="45351"/>
    <lineage>
        <taxon>Eukaryota</taxon>
        <taxon>Metazoa</taxon>
        <taxon>Cnidaria</taxon>
        <taxon>Anthozoa</taxon>
        <taxon>Hexacorallia</taxon>
        <taxon>Actiniaria</taxon>
        <taxon>Edwardsiidae</taxon>
        <taxon>Nematostella</taxon>
    </lineage>
</organism>
<dbReference type="AlphaFoldDB" id="A7SQB5"/>
<feature type="signal peptide" evidence="2">
    <location>
        <begin position="1"/>
        <end position="22"/>
    </location>
</feature>
<accession>A7SQB5</accession>
<dbReference type="HOGENOM" id="CLU_2029438_0_0_1"/>
<feature type="region of interest" description="Disordered" evidence="1">
    <location>
        <begin position="98"/>
        <end position="122"/>
    </location>
</feature>
<evidence type="ECO:0000313" key="3">
    <source>
        <dbReference type="EMBL" id="EDO34099.1"/>
    </source>
</evidence>
<dbReference type="Proteomes" id="UP000001593">
    <property type="component" value="Unassembled WGS sequence"/>
</dbReference>
<dbReference type="KEGG" id="nve:5505351"/>
<evidence type="ECO:0000313" key="4">
    <source>
        <dbReference type="Proteomes" id="UP000001593"/>
    </source>
</evidence>
<reference evidence="3 4" key="1">
    <citation type="journal article" date="2007" name="Science">
        <title>Sea anemone genome reveals ancestral eumetazoan gene repertoire and genomic organization.</title>
        <authorList>
            <person name="Putnam N.H."/>
            <person name="Srivastava M."/>
            <person name="Hellsten U."/>
            <person name="Dirks B."/>
            <person name="Chapman J."/>
            <person name="Salamov A."/>
            <person name="Terry A."/>
            <person name="Shapiro H."/>
            <person name="Lindquist E."/>
            <person name="Kapitonov V.V."/>
            <person name="Jurka J."/>
            <person name="Genikhovich G."/>
            <person name="Grigoriev I.V."/>
            <person name="Lucas S.M."/>
            <person name="Steele R.E."/>
            <person name="Finnerty J.R."/>
            <person name="Technau U."/>
            <person name="Martindale M.Q."/>
            <person name="Rokhsar D.S."/>
        </authorList>
    </citation>
    <scope>NUCLEOTIDE SEQUENCE [LARGE SCALE GENOMIC DNA]</scope>
    <source>
        <strain evidence="4">CH2 X CH6</strain>
    </source>
</reference>
<sequence length="122" mass="13892">MKSNHMTVFAICLVVFMAQISALPKTAKKALAAARCDPDPELVAIREWARKTNDFKWRQLLEYVPDLLFPVLKKIIIGIAQEKSPKEIIHAIVSGKEFKKKSGSNRRQKKKEEEETASPEDE</sequence>
<proteinExistence type="predicted"/>
<name>A7SQB5_NEMVE</name>
<keyword evidence="2" id="KW-0732">Signal</keyword>
<gene>
    <name evidence="3" type="ORF">NEMVEDRAFT_v1g246737</name>
</gene>
<evidence type="ECO:0000256" key="2">
    <source>
        <dbReference type="SAM" id="SignalP"/>
    </source>
</evidence>
<feature type="chain" id="PRO_5002715412" evidence="2">
    <location>
        <begin position="23"/>
        <end position="122"/>
    </location>
</feature>
<protein>
    <submittedName>
        <fullName evidence="3">Uncharacterized protein</fullName>
    </submittedName>
</protein>